<dbReference type="Gene3D" id="3.30.160.60">
    <property type="entry name" value="Classic Zinc Finger"/>
    <property type="match status" value="9"/>
</dbReference>
<reference evidence="4 5" key="1">
    <citation type="submission" date="2024-02" db="EMBL/GenBank/DDBJ databases">
        <title>Chromosome-scale genome assembly of the rough periwinkle Littorina saxatilis.</title>
        <authorList>
            <person name="De Jode A."/>
            <person name="Faria R."/>
            <person name="Formenti G."/>
            <person name="Sims Y."/>
            <person name="Smith T.P."/>
            <person name="Tracey A."/>
            <person name="Wood J.M.D."/>
            <person name="Zagrodzka Z.B."/>
            <person name="Johannesson K."/>
            <person name="Butlin R.K."/>
            <person name="Leder E.H."/>
        </authorList>
    </citation>
    <scope>NUCLEOTIDE SEQUENCE [LARGE SCALE GENOMIC DNA]</scope>
    <source>
        <strain evidence="4">Snail1</strain>
        <tissue evidence="4">Muscle</tissue>
    </source>
</reference>
<dbReference type="PROSITE" id="PS50157">
    <property type="entry name" value="ZINC_FINGER_C2H2_2"/>
    <property type="match status" value="10"/>
</dbReference>
<evidence type="ECO:0000256" key="1">
    <source>
        <dbReference type="PROSITE-ProRule" id="PRU00042"/>
    </source>
</evidence>
<feature type="domain" description="C2H2-type" evidence="3">
    <location>
        <begin position="608"/>
        <end position="637"/>
    </location>
</feature>
<name>A0AAN9G7W0_9CAEN</name>
<keyword evidence="5" id="KW-1185">Reference proteome</keyword>
<feature type="domain" description="C2H2-type" evidence="3">
    <location>
        <begin position="486"/>
        <end position="515"/>
    </location>
</feature>
<dbReference type="AlphaFoldDB" id="A0AAN9G7W0"/>
<dbReference type="InterPro" id="IPR051061">
    <property type="entry name" value="Zinc_finger_trans_reg"/>
</dbReference>
<dbReference type="Pfam" id="PF00096">
    <property type="entry name" value="zf-C2H2"/>
    <property type="match status" value="5"/>
</dbReference>
<dbReference type="EMBL" id="JBAMIC010000012">
    <property type="protein sequence ID" value="KAK7098551.1"/>
    <property type="molecule type" value="Genomic_DNA"/>
</dbReference>
<feature type="compositionally biased region" description="Basic and acidic residues" evidence="2">
    <location>
        <begin position="1"/>
        <end position="12"/>
    </location>
</feature>
<protein>
    <recommendedName>
        <fullName evidence="3">C2H2-type domain-containing protein</fullName>
    </recommendedName>
</protein>
<feature type="domain" description="C2H2-type" evidence="3">
    <location>
        <begin position="426"/>
        <end position="455"/>
    </location>
</feature>
<dbReference type="SUPFAM" id="SSF57667">
    <property type="entry name" value="beta-beta-alpha zinc fingers"/>
    <property type="match status" value="5"/>
</dbReference>
<keyword evidence="1" id="KW-0863">Zinc-finger</keyword>
<feature type="compositionally biased region" description="Polar residues" evidence="2">
    <location>
        <begin position="855"/>
        <end position="869"/>
    </location>
</feature>
<feature type="domain" description="C2H2-type" evidence="3">
    <location>
        <begin position="578"/>
        <end position="607"/>
    </location>
</feature>
<feature type="domain" description="C2H2-type" evidence="3">
    <location>
        <begin position="699"/>
        <end position="728"/>
    </location>
</feature>
<dbReference type="GO" id="GO:0003712">
    <property type="term" value="F:transcription coregulator activity"/>
    <property type="evidence" value="ECO:0007669"/>
    <property type="project" value="TreeGrafter"/>
</dbReference>
<feature type="domain" description="C2H2-type" evidence="3">
    <location>
        <begin position="638"/>
        <end position="665"/>
    </location>
</feature>
<accession>A0AAN9G7W0</accession>
<gene>
    <name evidence="4" type="ORF">V1264_002819</name>
</gene>
<evidence type="ECO:0000313" key="4">
    <source>
        <dbReference type="EMBL" id="KAK7098551.1"/>
    </source>
</evidence>
<dbReference type="InterPro" id="IPR036236">
    <property type="entry name" value="Znf_C2H2_sf"/>
</dbReference>
<evidence type="ECO:0000313" key="5">
    <source>
        <dbReference type="Proteomes" id="UP001374579"/>
    </source>
</evidence>
<feature type="region of interest" description="Disordered" evidence="2">
    <location>
        <begin position="843"/>
        <end position="869"/>
    </location>
</feature>
<comment type="caution">
    <text evidence="4">The sequence shown here is derived from an EMBL/GenBank/DDBJ whole genome shotgun (WGS) entry which is preliminary data.</text>
</comment>
<evidence type="ECO:0000259" key="3">
    <source>
        <dbReference type="PROSITE" id="PS50157"/>
    </source>
</evidence>
<sequence length="962" mass="104228">MSHEGGRNRGKDGGAQNIPHESSFHDGILYLSKDSPSAEVREIADANSLQLVQDGGTISLLSGDGEDMSVDMYAYDQSVSENAAEWMKTKCKSLSIDFDGVGEENVGDILGLGSESKVDNLMVMGGQFLSSEISEDSGIILCSDGVNLVTSGISSGNDAKCSDIIPLCNLPDDLSARTDQVLCPAPSSQNSTNSLLDSSSATVTGFSDMPHTLDTSNITFTAFTDRVIQKFEPVEDLVQSNQTTILETSFPSLATSQSLMGVSSATSVASSVSLSDSGLPGILPNFLGIDSLSSPGNELGILQESSSGSMGEGLQQNGFLATEDGTELTTSSAASDDSRSIDLSDPSNVTLAMISVSTDKDANSTQIVVNTSQGQRFYMINTASLNQAKGVAHPITVEGTSGVDGVATFHTSGAQNLFTVPVSNLLMCSEAGCGKTFTKLSKLKIHAMLHTGERPFKCTRYGCDWAFTTSYKLKRHEESHGGKKDFYCDIAGCNRKFTTIYNLKTHQRLHTRPCTEKCPEEGCEARFPTKRHLEAHLRSHFGDEKRYQCPYPGCTAVFFSAMSMGSHARIHKERDEDLRCNYEGCGKVFDRLCRLKQHVRQHTGEKPYKCEYEGCTWAFTTASKLKRHSAKHLNLRKYKCTQCGKGFMRPEHLKGHLVTHTGVKPFTCPVEGCEANFTAKSSLYVHLSKHNKGGGKMVFRCPIDHCTSKYSTKALLRTHMLKHLINSPDADQAGREMAQMLMGCMSDSEEQEKAVGDVNGTGEEDEEGCQLEEGGVEISPDQLTGAAVTQLLSSPVTIDAQSPGTSQPTISLESPVSRAVYLKNRSGCARTDFQSNHLIANQARQRWHQQRDDASQANSSLETDASPVQSVASTDAMLGLVKQETETYATSESTLSGLTFRDPETGLTYVQTQLLQDDPPHTVYYSSDPMGLSGDTSDVNQTMLDMVPSHFSNTTINLNDLV</sequence>
<feature type="region of interest" description="Disordered" evidence="2">
    <location>
        <begin position="1"/>
        <end position="22"/>
    </location>
</feature>
<proteinExistence type="predicted"/>
<dbReference type="PANTHER" id="PTHR46179:SF26">
    <property type="entry name" value="ZINC FINGER PROTEIN 423 HOMOLOG"/>
    <property type="match status" value="1"/>
</dbReference>
<dbReference type="InterPro" id="IPR013087">
    <property type="entry name" value="Znf_C2H2_type"/>
</dbReference>
<dbReference type="GO" id="GO:0005634">
    <property type="term" value="C:nucleus"/>
    <property type="evidence" value="ECO:0007669"/>
    <property type="project" value="TreeGrafter"/>
</dbReference>
<dbReference type="SMART" id="SM00355">
    <property type="entry name" value="ZnF_C2H2"/>
    <property type="match status" value="10"/>
</dbReference>
<dbReference type="PANTHER" id="PTHR46179">
    <property type="entry name" value="ZINC FINGER PROTEIN"/>
    <property type="match status" value="1"/>
</dbReference>
<dbReference type="GO" id="GO:0008270">
    <property type="term" value="F:zinc ion binding"/>
    <property type="evidence" value="ECO:0007669"/>
    <property type="project" value="UniProtKB-KW"/>
</dbReference>
<dbReference type="FunFam" id="3.30.160.60:FF:000007">
    <property type="entry name" value="Basic krueppel-like factor 3"/>
    <property type="match status" value="2"/>
</dbReference>
<evidence type="ECO:0000256" key="2">
    <source>
        <dbReference type="SAM" id="MobiDB-lite"/>
    </source>
</evidence>
<keyword evidence="1" id="KW-0479">Metal-binding</keyword>
<dbReference type="Proteomes" id="UP001374579">
    <property type="component" value="Unassembled WGS sequence"/>
</dbReference>
<feature type="domain" description="C2H2-type" evidence="3">
    <location>
        <begin position="456"/>
        <end position="485"/>
    </location>
</feature>
<feature type="domain" description="C2H2-type" evidence="3">
    <location>
        <begin position="666"/>
        <end position="690"/>
    </location>
</feature>
<feature type="domain" description="C2H2-type" evidence="3">
    <location>
        <begin position="547"/>
        <end position="576"/>
    </location>
</feature>
<feature type="domain" description="C2H2-type" evidence="3">
    <location>
        <begin position="516"/>
        <end position="545"/>
    </location>
</feature>
<organism evidence="4 5">
    <name type="scientific">Littorina saxatilis</name>
    <dbReference type="NCBI Taxonomy" id="31220"/>
    <lineage>
        <taxon>Eukaryota</taxon>
        <taxon>Metazoa</taxon>
        <taxon>Spiralia</taxon>
        <taxon>Lophotrochozoa</taxon>
        <taxon>Mollusca</taxon>
        <taxon>Gastropoda</taxon>
        <taxon>Caenogastropoda</taxon>
        <taxon>Littorinimorpha</taxon>
        <taxon>Littorinoidea</taxon>
        <taxon>Littorinidae</taxon>
        <taxon>Littorina</taxon>
    </lineage>
</organism>
<keyword evidence="1" id="KW-0862">Zinc</keyword>
<dbReference type="GO" id="GO:0006357">
    <property type="term" value="P:regulation of transcription by RNA polymerase II"/>
    <property type="evidence" value="ECO:0007669"/>
    <property type="project" value="TreeGrafter"/>
</dbReference>
<dbReference type="PROSITE" id="PS00028">
    <property type="entry name" value="ZINC_FINGER_C2H2_1"/>
    <property type="match status" value="10"/>
</dbReference>